<reference evidence="1" key="2">
    <citation type="submission" date="2025-03" db="EMBL/GenBank/DDBJ databases">
        <authorList>
            <consortium name="ELIXIR-Norway"/>
            <consortium name="Elixir Norway"/>
        </authorList>
    </citation>
    <scope>NUCLEOTIDE SEQUENCE</scope>
</reference>
<sequence length="128" mass="13886">MVWLLRTGITEEQEASSHLANVSSSCRKDTACTGALGTLRLALKPVASSGPEISYPKGLLAAGQKAPPQVSTVRRRRKLQLRGGTGCAPITGQPSFGCWELRHRTVRVPQMTIVSFVCNKEDQSHFLP</sequence>
<gene>
    <name evidence="1" type="ORF">MRATA1EN22A_LOCUS4377</name>
</gene>
<evidence type="ECO:0000313" key="2">
    <source>
        <dbReference type="Proteomes" id="UP001162501"/>
    </source>
</evidence>
<proteinExistence type="predicted"/>
<dbReference type="EMBL" id="OX596096">
    <property type="protein sequence ID" value="CAM9569128.1"/>
    <property type="molecule type" value="Genomic_DNA"/>
</dbReference>
<dbReference type="Proteomes" id="UP001162501">
    <property type="component" value="Chromosome 12"/>
</dbReference>
<organism evidence="1 2">
    <name type="scientific">Rangifer tarandus platyrhynchus</name>
    <name type="common">Svalbard reindeer</name>
    <dbReference type="NCBI Taxonomy" id="3082113"/>
    <lineage>
        <taxon>Eukaryota</taxon>
        <taxon>Metazoa</taxon>
        <taxon>Chordata</taxon>
        <taxon>Craniata</taxon>
        <taxon>Vertebrata</taxon>
        <taxon>Euteleostomi</taxon>
        <taxon>Mammalia</taxon>
        <taxon>Eutheria</taxon>
        <taxon>Laurasiatheria</taxon>
        <taxon>Artiodactyla</taxon>
        <taxon>Ruminantia</taxon>
        <taxon>Pecora</taxon>
        <taxon>Cervidae</taxon>
        <taxon>Odocoileinae</taxon>
        <taxon>Rangifer</taxon>
    </lineage>
</organism>
<accession>A0AC59YCG3</accession>
<protein>
    <submittedName>
        <fullName evidence="1">Uncharacterized protein</fullName>
    </submittedName>
</protein>
<name>A0AC59YCG3_RANTA</name>
<feature type="non-terminal residue" evidence="1">
    <location>
        <position position="128"/>
    </location>
</feature>
<evidence type="ECO:0000313" key="1">
    <source>
        <dbReference type="EMBL" id="CAM9569128.1"/>
    </source>
</evidence>
<reference evidence="1" key="1">
    <citation type="submission" date="2023-05" db="EMBL/GenBank/DDBJ databases">
        <authorList>
            <consortium name="ELIXIR-Norway"/>
        </authorList>
    </citation>
    <scope>NUCLEOTIDE SEQUENCE</scope>
</reference>